<accession>A0A9N9GET0</accession>
<name>A0A9N9GET0_9GLOM</name>
<keyword evidence="2" id="KW-1185">Reference proteome</keyword>
<dbReference type="Proteomes" id="UP000789831">
    <property type="component" value="Unassembled WGS sequence"/>
</dbReference>
<dbReference type="Gene3D" id="1.10.30.10">
    <property type="entry name" value="High mobility group box domain"/>
    <property type="match status" value="1"/>
</dbReference>
<reference evidence="1" key="1">
    <citation type="submission" date="2021-06" db="EMBL/GenBank/DDBJ databases">
        <authorList>
            <person name="Kallberg Y."/>
            <person name="Tangrot J."/>
            <person name="Rosling A."/>
        </authorList>
    </citation>
    <scope>NUCLEOTIDE SEQUENCE</scope>
    <source>
        <strain evidence="1">MT106</strain>
    </source>
</reference>
<evidence type="ECO:0000313" key="1">
    <source>
        <dbReference type="EMBL" id="CAG8596994.1"/>
    </source>
</evidence>
<dbReference type="EMBL" id="CAJVPL010002032">
    <property type="protein sequence ID" value="CAG8596994.1"/>
    <property type="molecule type" value="Genomic_DNA"/>
</dbReference>
<proteinExistence type="predicted"/>
<gene>
    <name evidence="1" type="ORF">AGERDE_LOCUS8900</name>
</gene>
<dbReference type="AlphaFoldDB" id="A0A9N9GET0"/>
<organism evidence="1 2">
    <name type="scientific">Ambispora gerdemannii</name>
    <dbReference type="NCBI Taxonomy" id="144530"/>
    <lineage>
        <taxon>Eukaryota</taxon>
        <taxon>Fungi</taxon>
        <taxon>Fungi incertae sedis</taxon>
        <taxon>Mucoromycota</taxon>
        <taxon>Glomeromycotina</taxon>
        <taxon>Glomeromycetes</taxon>
        <taxon>Archaeosporales</taxon>
        <taxon>Ambisporaceae</taxon>
        <taxon>Ambispora</taxon>
    </lineage>
</organism>
<dbReference type="OrthoDB" id="2392544at2759"/>
<dbReference type="InterPro" id="IPR036910">
    <property type="entry name" value="HMG_box_dom_sf"/>
</dbReference>
<comment type="caution">
    <text evidence="1">The sequence shown here is derived from an EMBL/GenBank/DDBJ whole genome shotgun (WGS) entry which is preliminary data.</text>
</comment>
<evidence type="ECO:0000313" key="2">
    <source>
        <dbReference type="Proteomes" id="UP000789831"/>
    </source>
</evidence>
<protein>
    <submittedName>
        <fullName evidence="1">10024_t:CDS:1</fullName>
    </submittedName>
</protein>
<sequence length="222" mass="26157">MNQQLADNTTISHDGNSLNFSRYECLRPPPYPSNIILDDILKRNIFQNRKTLKIGNSFFIYRMVMVKQNERQAIKCDMPTLSKIASKFWKEESQQVKHCYKELAKKAQYLFTEQYQKMQVVGNPLQTTKAGRNLGFPQPQGSTIHRTRLPSISTLNPIDRYLCQKPRYNPIQANNSNLNTITNIQETNNYNQLLEQLMLHQQMMLKQQNMLERLMNYHKSRL</sequence>
<dbReference type="SUPFAM" id="SSF47095">
    <property type="entry name" value="HMG-box"/>
    <property type="match status" value="1"/>
</dbReference>